<dbReference type="PROSITE" id="PS50977">
    <property type="entry name" value="HTH_TETR_2"/>
    <property type="match status" value="1"/>
</dbReference>
<evidence type="ECO:0000256" key="3">
    <source>
        <dbReference type="ARBA" id="ARBA00023163"/>
    </source>
</evidence>
<dbReference type="SUPFAM" id="SSF48498">
    <property type="entry name" value="Tetracyclin repressor-like, C-terminal domain"/>
    <property type="match status" value="1"/>
</dbReference>
<feature type="DNA-binding region" description="H-T-H motif" evidence="4">
    <location>
        <begin position="35"/>
        <end position="54"/>
    </location>
</feature>
<keyword evidence="7" id="KW-1185">Reference proteome</keyword>
<dbReference type="EMBL" id="JACWMS010000006">
    <property type="protein sequence ID" value="MBD1322486.1"/>
    <property type="molecule type" value="Genomic_DNA"/>
</dbReference>
<dbReference type="PRINTS" id="PR00455">
    <property type="entry name" value="HTHTETR"/>
</dbReference>
<keyword evidence="1" id="KW-0805">Transcription regulation</keyword>
<proteinExistence type="predicted"/>
<evidence type="ECO:0000256" key="1">
    <source>
        <dbReference type="ARBA" id="ARBA00023015"/>
    </source>
</evidence>
<dbReference type="PANTHER" id="PTHR30055:SF220">
    <property type="entry name" value="TETR-FAMILY REGULATORY PROTEIN"/>
    <property type="match status" value="1"/>
</dbReference>
<protein>
    <submittedName>
        <fullName evidence="6">TetR/AcrR family transcriptional regulator</fullName>
    </submittedName>
</protein>
<dbReference type="InterPro" id="IPR001647">
    <property type="entry name" value="HTH_TetR"/>
</dbReference>
<dbReference type="InterPro" id="IPR050109">
    <property type="entry name" value="HTH-type_TetR-like_transc_reg"/>
</dbReference>
<dbReference type="Proteomes" id="UP000602395">
    <property type="component" value="Unassembled WGS sequence"/>
</dbReference>
<keyword evidence="2 4" id="KW-0238">DNA-binding</keyword>
<dbReference type="RefSeq" id="WP_190268798.1">
    <property type="nucleotide sequence ID" value="NZ_BAABAD010000005.1"/>
</dbReference>
<accession>A0ABR7WIT1</accession>
<dbReference type="Pfam" id="PF13305">
    <property type="entry name" value="TetR_C_33"/>
    <property type="match status" value="1"/>
</dbReference>
<name>A0ABR7WIT1_9ACTN</name>
<dbReference type="Pfam" id="PF00440">
    <property type="entry name" value="TetR_N"/>
    <property type="match status" value="1"/>
</dbReference>
<feature type="domain" description="HTH tetR-type" evidence="5">
    <location>
        <begin position="12"/>
        <end position="72"/>
    </location>
</feature>
<dbReference type="InterPro" id="IPR025996">
    <property type="entry name" value="MT1864/Rv1816-like_C"/>
</dbReference>
<evidence type="ECO:0000313" key="6">
    <source>
        <dbReference type="EMBL" id="MBD1322486.1"/>
    </source>
</evidence>
<dbReference type="PANTHER" id="PTHR30055">
    <property type="entry name" value="HTH-TYPE TRANSCRIPTIONAL REGULATOR RUTR"/>
    <property type="match status" value="1"/>
</dbReference>
<evidence type="ECO:0000256" key="2">
    <source>
        <dbReference type="ARBA" id="ARBA00023125"/>
    </source>
</evidence>
<reference evidence="6 7" key="1">
    <citation type="submission" date="2020-09" db="EMBL/GenBank/DDBJ databases">
        <title>Novel species in genus Gordonia.</title>
        <authorList>
            <person name="Zhang G."/>
        </authorList>
    </citation>
    <scope>NUCLEOTIDE SEQUENCE [LARGE SCALE GENOMIC DNA]</scope>
    <source>
        <strain evidence="6 7">ON-33</strain>
    </source>
</reference>
<dbReference type="Gene3D" id="1.10.357.10">
    <property type="entry name" value="Tetracycline Repressor, domain 2"/>
    <property type="match status" value="1"/>
</dbReference>
<organism evidence="6 7">
    <name type="scientific">Gordonia hankookensis</name>
    <dbReference type="NCBI Taxonomy" id="589403"/>
    <lineage>
        <taxon>Bacteria</taxon>
        <taxon>Bacillati</taxon>
        <taxon>Actinomycetota</taxon>
        <taxon>Actinomycetes</taxon>
        <taxon>Mycobacteriales</taxon>
        <taxon>Gordoniaceae</taxon>
        <taxon>Gordonia</taxon>
    </lineage>
</organism>
<comment type="caution">
    <text evidence="6">The sequence shown here is derived from an EMBL/GenBank/DDBJ whole genome shotgun (WGS) entry which is preliminary data.</text>
</comment>
<dbReference type="SUPFAM" id="SSF46689">
    <property type="entry name" value="Homeodomain-like"/>
    <property type="match status" value="1"/>
</dbReference>
<gene>
    <name evidence="6" type="ORF">IDF66_23150</name>
</gene>
<evidence type="ECO:0000313" key="7">
    <source>
        <dbReference type="Proteomes" id="UP000602395"/>
    </source>
</evidence>
<keyword evidence="3" id="KW-0804">Transcription</keyword>
<sequence length="191" mass="20022">MPSQKSARTPATEVRANLVSAGRRLLEREGAAALTVRAVATEAGVAPMGVYNHFDGKDGLLDAVVTDGFAEFATRVAAHEPDAATRLRNSGRNYREFAIANPILYGLMFSAECTADDEVAARAFGALADIVGYGQVAGVIRPGDPAQLAAQIWACVHGAVSLELGSVYPPFIDASDSYEEVLDLIARGVAA</sequence>
<dbReference type="InterPro" id="IPR036271">
    <property type="entry name" value="Tet_transcr_reg_TetR-rel_C_sf"/>
</dbReference>
<evidence type="ECO:0000256" key="4">
    <source>
        <dbReference type="PROSITE-ProRule" id="PRU00335"/>
    </source>
</evidence>
<dbReference type="InterPro" id="IPR009057">
    <property type="entry name" value="Homeodomain-like_sf"/>
</dbReference>
<evidence type="ECO:0000259" key="5">
    <source>
        <dbReference type="PROSITE" id="PS50977"/>
    </source>
</evidence>